<dbReference type="EMBL" id="CM023484">
    <property type="protein sequence ID" value="KAH6932391.1"/>
    <property type="molecule type" value="Genomic_DNA"/>
</dbReference>
<accession>A0ACB7SEM7</accession>
<dbReference type="Proteomes" id="UP000821845">
    <property type="component" value="Chromosome 4"/>
</dbReference>
<reference evidence="1" key="1">
    <citation type="submission" date="2020-05" db="EMBL/GenBank/DDBJ databases">
        <title>Large-scale comparative analyses of tick genomes elucidate their genetic diversity and vector capacities.</title>
        <authorList>
            <person name="Jia N."/>
            <person name="Wang J."/>
            <person name="Shi W."/>
            <person name="Du L."/>
            <person name="Sun Y."/>
            <person name="Zhan W."/>
            <person name="Jiang J."/>
            <person name="Wang Q."/>
            <person name="Zhang B."/>
            <person name="Ji P."/>
            <person name="Sakyi L.B."/>
            <person name="Cui X."/>
            <person name="Yuan T."/>
            <person name="Jiang B."/>
            <person name="Yang W."/>
            <person name="Lam T.T.-Y."/>
            <person name="Chang Q."/>
            <person name="Ding S."/>
            <person name="Wang X."/>
            <person name="Zhu J."/>
            <person name="Ruan X."/>
            <person name="Zhao L."/>
            <person name="Wei J."/>
            <person name="Que T."/>
            <person name="Du C."/>
            <person name="Cheng J."/>
            <person name="Dai P."/>
            <person name="Han X."/>
            <person name="Huang E."/>
            <person name="Gao Y."/>
            <person name="Liu J."/>
            <person name="Shao H."/>
            <person name="Ye R."/>
            <person name="Li L."/>
            <person name="Wei W."/>
            <person name="Wang X."/>
            <person name="Wang C."/>
            <person name="Yang T."/>
            <person name="Huo Q."/>
            <person name="Li W."/>
            <person name="Guo W."/>
            <person name="Chen H."/>
            <person name="Zhou L."/>
            <person name="Ni X."/>
            <person name="Tian J."/>
            <person name="Zhou Y."/>
            <person name="Sheng Y."/>
            <person name="Liu T."/>
            <person name="Pan Y."/>
            <person name="Xia L."/>
            <person name="Li J."/>
            <person name="Zhao F."/>
            <person name="Cao W."/>
        </authorList>
    </citation>
    <scope>NUCLEOTIDE SEQUENCE</scope>
    <source>
        <strain evidence="1">Hyas-2018</strain>
    </source>
</reference>
<evidence type="ECO:0000313" key="1">
    <source>
        <dbReference type="EMBL" id="KAH6932391.1"/>
    </source>
</evidence>
<comment type="caution">
    <text evidence="1">The sequence shown here is derived from an EMBL/GenBank/DDBJ whole genome shotgun (WGS) entry which is preliminary data.</text>
</comment>
<gene>
    <name evidence="1" type="ORF">HPB50_005234</name>
</gene>
<organism evidence="1 2">
    <name type="scientific">Hyalomma asiaticum</name>
    <name type="common">Tick</name>
    <dbReference type="NCBI Taxonomy" id="266040"/>
    <lineage>
        <taxon>Eukaryota</taxon>
        <taxon>Metazoa</taxon>
        <taxon>Ecdysozoa</taxon>
        <taxon>Arthropoda</taxon>
        <taxon>Chelicerata</taxon>
        <taxon>Arachnida</taxon>
        <taxon>Acari</taxon>
        <taxon>Parasitiformes</taxon>
        <taxon>Ixodida</taxon>
        <taxon>Ixodoidea</taxon>
        <taxon>Ixodidae</taxon>
        <taxon>Hyalomminae</taxon>
        <taxon>Hyalomma</taxon>
    </lineage>
</organism>
<protein>
    <submittedName>
        <fullName evidence="1">Uncharacterized protein</fullName>
    </submittedName>
</protein>
<proteinExistence type="predicted"/>
<keyword evidence="2" id="KW-1185">Reference proteome</keyword>
<evidence type="ECO:0000313" key="2">
    <source>
        <dbReference type="Proteomes" id="UP000821845"/>
    </source>
</evidence>
<name>A0ACB7SEM7_HYAAI</name>
<sequence length="369" mass="42473">MRKHVSSLQLFTKNWDGPRLYEARLAEKFAVERQEPRWPMLFVTLLPAVGLGLVLLLAYMALERSPKDTATVANTIAVATRAGIVSSEIPTTNQLAWQKAAAMYKACVSFASSYLPETIELVKWMISMDLDFINTTRLLSVNPVEVMVRGSLDLGVEALISIRFDKTKFTSGKRVMLMDYSKEQDVWLQKRSLNWLSTILSDYSLYFLMYGMRRKDVYGFAGKIRRFETELEYIAKGAIDWEKWEYVSISKLGEYTVPHVTSGQWGAFFSKYTNGTYTEHDKIVHFLHSTRIIQKLYESEYVGADGLRYLVAWGIYRQLAEFTEPYLFRGERSAEDSCYVHVKNVMNLAVINRYFLMGFYINTAEGGDM</sequence>